<feature type="signal peptide" evidence="4">
    <location>
        <begin position="1"/>
        <end position="20"/>
    </location>
</feature>
<evidence type="ECO:0000256" key="1">
    <source>
        <dbReference type="ARBA" id="ARBA00004613"/>
    </source>
</evidence>
<name>A0A316EKF2_9ACTN</name>
<evidence type="ECO:0000313" key="6">
    <source>
        <dbReference type="Proteomes" id="UP000245697"/>
    </source>
</evidence>
<dbReference type="InterPro" id="IPR018511">
    <property type="entry name" value="Hemolysin-typ_Ca-bd_CS"/>
</dbReference>
<accession>A0A316EKF2</accession>
<feature type="compositionally biased region" description="Gly residues" evidence="3">
    <location>
        <begin position="213"/>
        <end position="235"/>
    </location>
</feature>
<feature type="chain" id="PRO_5016447147" evidence="4">
    <location>
        <begin position="21"/>
        <end position="774"/>
    </location>
</feature>
<dbReference type="Proteomes" id="UP000245697">
    <property type="component" value="Unassembled WGS sequence"/>
</dbReference>
<dbReference type="SUPFAM" id="SSF51120">
    <property type="entry name" value="beta-Roll"/>
    <property type="match status" value="2"/>
</dbReference>
<sequence length="774" mass="77208">MRVIATAALIVAFTAAPAHAGGKPVSATGKACTVVGTVGNDRLFGTPGYDVICGLGGNDVIKGGGGRDVVDGGPGDDDLDGENGADTVVGGPGTDTVKGGAGNDQVKGGDDTDVVDGGPGTDLADGGAGDDTVGGGVTEPDPVAGGDRVIGGEGDDTLTGGPGADILAGDDGADTLNGGDGNDVAGGDVGDDTLNGDEGSDRLDGGEGTDQLAGGGGSDGVNGGAGNDTVGGGAGDDTLRGGTGNDVAAGGDGSDKLVGGAGDDTLDGGTGDDVASGGDGVDELLGGDGNDQLDGGGGDDVIQGGGGTDALIGGDGADDMNGGDGDDNMDGGIGDDKMDGGGGNDDVEGGPGLNACVPDPDDAGGDKCTDKAIPQVDLASLKWEITPTVANATEQPIKISGHLTDDRSGIVYASVQLRNPEPDGPSLHLWSGQGPATGHTHDGTFEMTGSLPALSRSGEWTVSSIYLTDRVHRWTVYSVEPDGTTTMQGSIPPANGDAGTLALPPLTVTGDYDAAAPVADLTGAAWQTERELDNAEDRTATLRLPVTDDLAGVNSIGISLTRGAEPNGPSANLGNSQLYEGTIVDGTWDITGTIPAHLPAGEWRVQSITLWDKANRYRSLYRPDDAQDGVDWPATLTVTGDATSDLERPSIVMNGATMISPSSGDNSVDREVRIRIDAADDMSGILGFSAHIRTDGAESWLGHAGGNQEDGWEIAGILPATTTPGEWWIDSIMVQDRVGRYRNYTIAADGAYQTDDGQSGQSSLPRYTLTPIGG</sequence>
<dbReference type="GO" id="GO:0005509">
    <property type="term" value="F:calcium ion binding"/>
    <property type="evidence" value="ECO:0007669"/>
    <property type="project" value="InterPro"/>
</dbReference>
<dbReference type="PROSITE" id="PS00330">
    <property type="entry name" value="HEMOLYSIN_CALCIUM"/>
    <property type="match status" value="5"/>
</dbReference>
<dbReference type="GO" id="GO:0005576">
    <property type="term" value="C:extracellular region"/>
    <property type="evidence" value="ECO:0007669"/>
    <property type="project" value="UniProtKB-SubCell"/>
</dbReference>
<organism evidence="5 6">
    <name type="scientific">Actinoplanes xinjiangensis</name>
    <dbReference type="NCBI Taxonomy" id="512350"/>
    <lineage>
        <taxon>Bacteria</taxon>
        <taxon>Bacillati</taxon>
        <taxon>Actinomycetota</taxon>
        <taxon>Actinomycetes</taxon>
        <taxon>Micromonosporales</taxon>
        <taxon>Micromonosporaceae</taxon>
        <taxon>Actinoplanes</taxon>
    </lineage>
</organism>
<evidence type="ECO:0000256" key="2">
    <source>
        <dbReference type="ARBA" id="ARBA00022525"/>
    </source>
</evidence>
<feature type="compositionally biased region" description="Gly residues" evidence="3">
    <location>
        <begin position="340"/>
        <end position="352"/>
    </location>
</feature>
<keyword evidence="2" id="KW-0964">Secreted</keyword>
<dbReference type="PRINTS" id="PR00313">
    <property type="entry name" value="CABNDNGRPT"/>
</dbReference>
<dbReference type="EMBL" id="QGGR01000031">
    <property type="protein sequence ID" value="PWK32094.1"/>
    <property type="molecule type" value="Genomic_DNA"/>
</dbReference>
<dbReference type="RefSeq" id="WP_109602035.1">
    <property type="nucleotide sequence ID" value="NZ_BONA01000085.1"/>
</dbReference>
<gene>
    <name evidence="5" type="ORF">BC793_13190</name>
</gene>
<feature type="compositionally biased region" description="Gly residues" evidence="3">
    <location>
        <begin position="286"/>
        <end position="308"/>
    </location>
</feature>
<evidence type="ECO:0000313" key="5">
    <source>
        <dbReference type="EMBL" id="PWK32094.1"/>
    </source>
</evidence>
<dbReference type="OrthoDB" id="9805017at2"/>
<feature type="compositionally biased region" description="Gly residues" evidence="3">
    <location>
        <begin position="126"/>
        <end position="137"/>
    </location>
</feature>
<keyword evidence="4" id="KW-0732">Signal</keyword>
<evidence type="ECO:0000256" key="3">
    <source>
        <dbReference type="SAM" id="MobiDB-lite"/>
    </source>
</evidence>
<dbReference type="PANTHER" id="PTHR38340:SF1">
    <property type="entry name" value="S-LAYER PROTEIN"/>
    <property type="match status" value="1"/>
</dbReference>
<feature type="region of interest" description="Disordered" evidence="3">
    <location>
        <begin position="752"/>
        <end position="774"/>
    </location>
</feature>
<feature type="compositionally biased region" description="Acidic residues" evidence="3">
    <location>
        <begin position="74"/>
        <end position="83"/>
    </location>
</feature>
<dbReference type="Pfam" id="PF00353">
    <property type="entry name" value="HemolysinCabind"/>
    <property type="match status" value="7"/>
</dbReference>
<proteinExistence type="predicted"/>
<dbReference type="InterPro" id="IPR001343">
    <property type="entry name" value="Hemolysn_Ca-bd"/>
</dbReference>
<comment type="caution">
    <text evidence="5">The sequence shown here is derived from an EMBL/GenBank/DDBJ whole genome shotgun (WGS) entry which is preliminary data.</text>
</comment>
<dbReference type="InterPro" id="IPR050557">
    <property type="entry name" value="RTX_toxin/Mannuronan_C5-epim"/>
</dbReference>
<feature type="compositionally biased region" description="Polar residues" evidence="3">
    <location>
        <begin position="755"/>
        <end position="765"/>
    </location>
</feature>
<keyword evidence="6" id="KW-1185">Reference proteome</keyword>
<evidence type="ECO:0000256" key="4">
    <source>
        <dbReference type="SAM" id="SignalP"/>
    </source>
</evidence>
<protein>
    <submittedName>
        <fullName evidence="5">Hemolysin type calcium-binding protein</fullName>
    </submittedName>
</protein>
<comment type="subcellular location">
    <subcellularLocation>
        <location evidence="1">Secreted</location>
    </subcellularLocation>
</comment>
<dbReference type="InterPro" id="IPR011049">
    <property type="entry name" value="Serralysin-like_metalloprot_C"/>
</dbReference>
<dbReference type="PANTHER" id="PTHR38340">
    <property type="entry name" value="S-LAYER PROTEIN"/>
    <property type="match status" value="1"/>
</dbReference>
<feature type="region of interest" description="Disordered" evidence="3">
    <location>
        <begin position="65"/>
        <end position="367"/>
    </location>
</feature>
<reference evidence="5 6" key="1">
    <citation type="submission" date="2018-05" db="EMBL/GenBank/DDBJ databases">
        <title>Genomic Encyclopedia of Archaeal and Bacterial Type Strains, Phase II (KMG-II): from individual species to whole genera.</title>
        <authorList>
            <person name="Goeker M."/>
        </authorList>
    </citation>
    <scope>NUCLEOTIDE SEQUENCE [LARGE SCALE GENOMIC DNA]</scope>
    <source>
        <strain evidence="5 6">DSM 45184</strain>
    </source>
</reference>
<dbReference type="AlphaFoldDB" id="A0A316EKF2"/>
<dbReference type="Gene3D" id="2.150.10.10">
    <property type="entry name" value="Serralysin-like metalloprotease, C-terminal"/>
    <property type="match status" value="5"/>
</dbReference>